<keyword evidence="1" id="KW-0040">ANK repeat</keyword>
<proteinExistence type="predicted"/>
<organism evidence="2 3">
    <name type="scientific">Penicillium angulare</name>
    <dbReference type="NCBI Taxonomy" id="116970"/>
    <lineage>
        <taxon>Eukaryota</taxon>
        <taxon>Fungi</taxon>
        <taxon>Dikarya</taxon>
        <taxon>Ascomycota</taxon>
        <taxon>Pezizomycotina</taxon>
        <taxon>Eurotiomycetes</taxon>
        <taxon>Eurotiomycetidae</taxon>
        <taxon>Eurotiales</taxon>
        <taxon>Aspergillaceae</taxon>
        <taxon>Penicillium</taxon>
    </lineage>
</organism>
<dbReference type="AlphaFoldDB" id="A0A9W9FJ27"/>
<evidence type="ECO:0000313" key="3">
    <source>
        <dbReference type="Proteomes" id="UP001149165"/>
    </source>
</evidence>
<dbReference type="InterPro" id="IPR002110">
    <property type="entry name" value="Ankyrin_rpt"/>
</dbReference>
<dbReference type="EMBL" id="JAPQKH010000004">
    <property type="protein sequence ID" value="KAJ5101153.1"/>
    <property type="molecule type" value="Genomic_DNA"/>
</dbReference>
<comment type="caution">
    <text evidence="2">The sequence shown here is derived from an EMBL/GenBank/DDBJ whole genome shotgun (WGS) entry which is preliminary data.</text>
</comment>
<dbReference type="PROSITE" id="PS50088">
    <property type="entry name" value="ANK_REPEAT"/>
    <property type="match status" value="1"/>
</dbReference>
<evidence type="ECO:0000313" key="2">
    <source>
        <dbReference type="EMBL" id="KAJ5101153.1"/>
    </source>
</evidence>
<reference evidence="2" key="2">
    <citation type="journal article" date="2023" name="IMA Fungus">
        <title>Comparative genomic study of the Penicillium genus elucidates a diverse pangenome and 15 lateral gene transfer events.</title>
        <authorList>
            <person name="Petersen C."/>
            <person name="Sorensen T."/>
            <person name="Nielsen M.R."/>
            <person name="Sondergaard T.E."/>
            <person name="Sorensen J.L."/>
            <person name="Fitzpatrick D.A."/>
            <person name="Frisvad J.C."/>
            <person name="Nielsen K.L."/>
        </authorList>
    </citation>
    <scope>NUCLEOTIDE SEQUENCE</scope>
    <source>
        <strain evidence="2">IBT 30069</strain>
    </source>
</reference>
<evidence type="ECO:0000256" key="1">
    <source>
        <dbReference type="PROSITE-ProRule" id="PRU00023"/>
    </source>
</evidence>
<dbReference type="PROSITE" id="PS50297">
    <property type="entry name" value="ANK_REP_REGION"/>
    <property type="match status" value="1"/>
</dbReference>
<reference evidence="2" key="1">
    <citation type="submission" date="2022-11" db="EMBL/GenBank/DDBJ databases">
        <authorList>
            <person name="Petersen C."/>
        </authorList>
    </citation>
    <scope>NUCLEOTIDE SEQUENCE</scope>
    <source>
        <strain evidence="2">IBT 30069</strain>
    </source>
</reference>
<dbReference type="PANTHER" id="PTHR46224">
    <property type="entry name" value="ANKYRIN REPEAT FAMILY PROTEIN"/>
    <property type="match status" value="1"/>
</dbReference>
<name>A0A9W9FJ27_9EURO</name>
<dbReference type="SUPFAM" id="SSF48403">
    <property type="entry name" value="Ankyrin repeat"/>
    <property type="match status" value="1"/>
</dbReference>
<sequence length="443" mass="49203">MVTSPLYSDNVNHHNASALVWCGSSGNIRTLEYLLNAGAKAVWDSTYQPFRPMALKRRGKQTEPSFSEHPISSAAANGHTEIVARFINLGVDANFKDPSGRNPLSLAAGGGHLKLSQWLLDCGADLLSLGSDGMYPTDHAAVQGHRDTEDFLFKEVQKLDKDSKQSSIGSILQQHLHCMLKHAVERGDNERARLLLVNHRIELNIIPYHLQGSLIPHVDSWYPTPWRSYTPLIGAIQSASDPLSTTKILLENGADPNILVAIRNPFITNERLGMYENATSAALTRHESHSLIELLIQYGLNPTNSEMTLVRAAYLKKTDEFRLLVENGAYHSKVSGELCRIGHQPILDFLNQHIIQSEGQSPLSNGSILKPFDFDKFLERDCEATLGFEEEIRPQTPPPQTGTEWARYLNGHMDDSPYPYYVGNAAASCLTGTIESWRLARGL</sequence>
<evidence type="ECO:0008006" key="4">
    <source>
        <dbReference type="Google" id="ProtNLM"/>
    </source>
</evidence>
<protein>
    <recommendedName>
        <fullName evidence="4">Ankyrin</fullName>
    </recommendedName>
</protein>
<feature type="repeat" description="ANK" evidence="1">
    <location>
        <begin position="99"/>
        <end position="131"/>
    </location>
</feature>
<accession>A0A9W9FJ27</accession>
<dbReference type="Pfam" id="PF12796">
    <property type="entry name" value="Ank_2"/>
    <property type="match status" value="1"/>
</dbReference>
<dbReference type="SMART" id="SM00248">
    <property type="entry name" value="ANK"/>
    <property type="match status" value="5"/>
</dbReference>
<dbReference type="Gene3D" id="1.25.40.20">
    <property type="entry name" value="Ankyrin repeat-containing domain"/>
    <property type="match status" value="2"/>
</dbReference>
<dbReference type="InterPro" id="IPR051616">
    <property type="entry name" value="Cul2-RING_E3_ligase_SR"/>
</dbReference>
<dbReference type="Proteomes" id="UP001149165">
    <property type="component" value="Unassembled WGS sequence"/>
</dbReference>
<gene>
    <name evidence="2" type="ORF">N7456_007205</name>
</gene>
<dbReference type="InterPro" id="IPR036770">
    <property type="entry name" value="Ankyrin_rpt-contain_sf"/>
</dbReference>
<dbReference type="PANTHER" id="PTHR46224:SF64">
    <property type="entry name" value="IQ MOTIF AND ANKYRIN REPEAT DOMAIN-CONTAINING PROTEIN 1"/>
    <property type="match status" value="1"/>
</dbReference>
<keyword evidence="3" id="KW-1185">Reference proteome</keyword>
<dbReference type="OrthoDB" id="4772757at2759"/>